<evidence type="ECO:0000256" key="3">
    <source>
        <dbReference type="ARBA" id="ARBA00023136"/>
    </source>
</evidence>
<sequence length="404" mass="42880">MNTRRPAAPGLSVQQVLLCGALIVTLSMGIRHGFGFWLQPIITERGWTRETFSFALAIQNLAWGVAGPIAGMLADRFGAWKVLIGGGLAYALGLVLMAVTSHPLTFTLGAGVLIGVAQSGSTYAVIYGVLGRTVSPEKRSWAFGVAAAAGSFGQFVMIPIETWLISHVGWQGALYLLAGAALMIVPLSLGVRERNVAAFSGAHQSIGQALREAFGYRSFQLLMLGYFVCGFQVVFIGVHLPSYLKDNGLGIEVSTGALMLIGLFNIFGTYAAGSLGQRLPKHLLLSGIYGLRAVAITIFITMPLTPISVYVFAAVIGFLWLSTVPPTNAVVAQIFGAQHLSMLGGFVFLSHQVGSFLGVWLGGKLYDATGSYDVVWWLSIALGVMAMLANLPVKETAIARPQPA</sequence>
<dbReference type="InterPro" id="IPR011701">
    <property type="entry name" value="MFS"/>
</dbReference>
<dbReference type="SUPFAM" id="SSF103473">
    <property type="entry name" value="MFS general substrate transporter"/>
    <property type="match status" value="1"/>
</dbReference>
<evidence type="ECO:0000313" key="6">
    <source>
        <dbReference type="EMBL" id="MFG6431029.1"/>
    </source>
</evidence>
<feature type="transmembrane region" description="Helical" evidence="4">
    <location>
        <begin position="343"/>
        <end position="362"/>
    </location>
</feature>
<dbReference type="PANTHER" id="PTHR11360">
    <property type="entry name" value="MONOCARBOXYLATE TRANSPORTER"/>
    <property type="match status" value="1"/>
</dbReference>
<feature type="transmembrane region" description="Helical" evidence="4">
    <location>
        <begin position="82"/>
        <end position="100"/>
    </location>
</feature>
<keyword evidence="3 4" id="KW-0472">Membrane</keyword>
<comment type="caution">
    <text evidence="6">The sequence shown here is derived from an EMBL/GenBank/DDBJ whole genome shotgun (WGS) entry which is preliminary data.</text>
</comment>
<feature type="transmembrane region" description="Helical" evidence="4">
    <location>
        <begin position="106"/>
        <end position="129"/>
    </location>
</feature>
<gene>
    <name evidence="6" type="ORF">ACG00Y_13955</name>
</gene>
<evidence type="ECO:0000256" key="1">
    <source>
        <dbReference type="ARBA" id="ARBA00022692"/>
    </source>
</evidence>
<dbReference type="InterPro" id="IPR050327">
    <property type="entry name" value="Proton-linked_MCT"/>
</dbReference>
<dbReference type="PANTHER" id="PTHR11360:SF284">
    <property type="entry name" value="EG:103B4.3 PROTEIN-RELATED"/>
    <property type="match status" value="1"/>
</dbReference>
<protein>
    <submittedName>
        <fullName evidence="6">MFS transporter</fullName>
    </submittedName>
</protein>
<feature type="transmembrane region" description="Helical" evidence="4">
    <location>
        <begin position="253"/>
        <end position="271"/>
    </location>
</feature>
<feature type="domain" description="Major facilitator superfamily (MFS) profile" evidence="5">
    <location>
        <begin position="13"/>
        <end position="397"/>
    </location>
</feature>
<dbReference type="Proteomes" id="UP001606210">
    <property type="component" value="Unassembled WGS sequence"/>
</dbReference>
<keyword evidence="7" id="KW-1185">Reference proteome</keyword>
<evidence type="ECO:0000259" key="5">
    <source>
        <dbReference type="PROSITE" id="PS50850"/>
    </source>
</evidence>
<proteinExistence type="predicted"/>
<evidence type="ECO:0000256" key="2">
    <source>
        <dbReference type="ARBA" id="ARBA00022989"/>
    </source>
</evidence>
<name>A0ABW7F310_9BURK</name>
<evidence type="ECO:0000256" key="4">
    <source>
        <dbReference type="SAM" id="Phobius"/>
    </source>
</evidence>
<reference evidence="6 7" key="1">
    <citation type="submission" date="2024-08" db="EMBL/GenBank/DDBJ databases">
        <authorList>
            <person name="Lu H."/>
        </authorList>
    </citation>
    <scope>NUCLEOTIDE SEQUENCE [LARGE SCALE GENOMIC DNA]</scope>
    <source>
        <strain evidence="6 7">LYH14W</strain>
    </source>
</reference>
<feature type="transmembrane region" description="Helical" evidence="4">
    <location>
        <begin position="51"/>
        <end position="70"/>
    </location>
</feature>
<dbReference type="Gene3D" id="1.20.1250.20">
    <property type="entry name" value="MFS general substrate transporter like domains"/>
    <property type="match status" value="1"/>
</dbReference>
<evidence type="ECO:0000313" key="7">
    <source>
        <dbReference type="Proteomes" id="UP001606210"/>
    </source>
</evidence>
<feature type="transmembrane region" description="Helical" evidence="4">
    <location>
        <begin position="141"/>
        <end position="160"/>
    </location>
</feature>
<feature type="transmembrane region" description="Helical" evidence="4">
    <location>
        <begin position="221"/>
        <end position="241"/>
    </location>
</feature>
<feature type="transmembrane region" description="Helical" evidence="4">
    <location>
        <begin position="172"/>
        <end position="191"/>
    </location>
</feature>
<feature type="transmembrane region" description="Helical" evidence="4">
    <location>
        <begin position="283"/>
        <end position="301"/>
    </location>
</feature>
<accession>A0ABW7F310</accession>
<dbReference type="PROSITE" id="PS50850">
    <property type="entry name" value="MFS"/>
    <property type="match status" value="1"/>
</dbReference>
<feature type="transmembrane region" description="Helical" evidence="4">
    <location>
        <begin position="374"/>
        <end position="393"/>
    </location>
</feature>
<feature type="transmembrane region" description="Helical" evidence="4">
    <location>
        <begin position="12"/>
        <end position="31"/>
    </location>
</feature>
<dbReference type="RefSeq" id="WP_394479766.1">
    <property type="nucleotide sequence ID" value="NZ_JBIGHV010000005.1"/>
</dbReference>
<keyword evidence="1 4" id="KW-0812">Transmembrane</keyword>
<feature type="transmembrane region" description="Helical" evidence="4">
    <location>
        <begin position="307"/>
        <end position="331"/>
    </location>
</feature>
<keyword evidence="2 4" id="KW-1133">Transmembrane helix</keyword>
<dbReference type="Pfam" id="PF07690">
    <property type="entry name" value="MFS_1"/>
    <property type="match status" value="1"/>
</dbReference>
<dbReference type="InterPro" id="IPR036259">
    <property type="entry name" value="MFS_trans_sf"/>
</dbReference>
<dbReference type="EMBL" id="JBIGHV010000005">
    <property type="protein sequence ID" value="MFG6431029.1"/>
    <property type="molecule type" value="Genomic_DNA"/>
</dbReference>
<organism evidence="6 7">
    <name type="scientific">Pelomonas parva</name>
    <dbReference type="NCBI Taxonomy" id="3299032"/>
    <lineage>
        <taxon>Bacteria</taxon>
        <taxon>Pseudomonadati</taxon>
        <taxon>Pseudomonadota</taxon>
        <taxon>Betaproteobacteria</taxon>
        <taxon>Burkholderiales</taxon>
        <taxon>Sphaerotilaceae</taxon>
        <taxon>Roseateles</taxon>
    </lineage>
</organism>
<dbReference type="CDD" id="cd17355">
    <property type="entry name" value="MFS_YcxA_like"/>
    <property type="match status" value="1"/>
</dbReference>
<dbReference type="InterPro" id="IPR020846">
    <property type="entry name" value="MFS_dom"/>
</dbReference>